<reference evidence="2 3" key="1">
    <citation type="submission" date="2017-03" db="EMBL/GenBank/DDBJ databases">
        <title>An alternative strategy for trypanosome survival in the mammalian bloodstream revealed through genome and transcriptome analysis of the ubiquitous bovine parasite Trypanosoma (Megatrypanum) theileri.</title>
        <authorList>
            <person name="Kelly S."/>
            <person name="Ivens A."/>
            <person name="Mott A."/>
            <person name="O'Neill E."/>
            <person name="Emms D."/>
            <person name="Macleod O."/>
            <person name="Voorheis P."/>
            <person name="Matthews J."/>
            <person name="Matthews K."/>
            <person name="Carrington M."/>
        </authorList>
    </citation>
    <scope>NUCLEOTIDE SEQUENCE [LARGE SCALE GENOMIC DNA]</scope>
    <source>
        <strain evidence="2">Edinburgh</strain>
    </source>
</reference>
<sequence length="395" mass="46118">MRRSREPDIGNTGSPESSENKGKYPHGEEGSIALSPVPYVGLTSIGPTHPDETIPTSMNNSWLMESEVMRRRQEDDEVRHYLVQLDLLRQECERAGKFRKAQECIDRIREINLRYAKKIEIEARKVNVGWKKKMMEEQQLELLTFHAMWENKMKEYDEGAELLRRGLHRQQTMEMQSEEDVIRLELMEKRPRPSKALVDLQDKLKVYVQQKMYMDADHVTREINRRKREEQENFEKYLERKLRERLHAVAERLRVERMAVEQRLTVNREELLSQRRQDFNILTKKHKAAISAQEQSISLIITKAQDCIHRQVKAYIKDPVKTGLDLIHLSEVALGGGGQHRSGSVNRKKIEWGASGREGTSFLSARHRDASSKQFSSIQQSPVRAATSIRPPWQD</sequence>
<dbReference type="VEuPathDB" id="TriTrypDB:TM35_000023270"/>
<comment type="caution">
    <text evidence="2">The sequence shown here is derived from an EMBL/GenBank/DDBJ whole genome shotgun (WGS) entry which is preliminary data.</text>
</comment>
<protein>
    <submittedName>
        <fullName evidence="2">Uncharacterized protein</fullName>
    </submittedName>
</protein>
<feature type="region of interest" description="Disordered" evidence="1">
    <location>
        <begin position="365"/>
        <end position="395"/>
    </location>
</feature>
<dbReference type="PANTHER" id="PTHR47026:SF2">
    <property type="entry name" value="FLAGELLAR ASSOCIATED PROTEIN"/>
    <property type="match status" value="1"/>
</dbReference>
<evidence type="ECO:0000256" key="1">
    <source>
        <dbReference type="SAM" id="MobiDB-lite"/>
    </source>
</evidence>
<keyword evidence="3" id="KW-1185">Reference proteome</keyword>
<accession>A0A1X0P838</accession>
<dbReference type="EMBL" id="NBCO01000002">
    <property type="protein sequence ID" value="ORC93001.1"/>
    <property type="molecule type" value="Genomic_DNA"/>
</dbReference>
<feature type="region of interest" description="Disordered" evidence="1">
    <location>
        <begin position="1"/>
        <end position="30"/>
    </location>
</feature>
<dbReference type="PANTHER" id="PTHR47026">
    <property type="entry name" value="PIGMENTOSA GTPASE REGULATOR-LIKE PROTEIN, PUTATIVE-RELATED"/>
    <property type="match status" value="1"/>
</dbReference>
<dbReference type="GeneID" id="39981425"/>
<dbReference type="AlphaFoldDB" id="A0A1X0P838"/>
<feature type="compositionally biased region" description="Polar residues" evidence="1">
    <location>
        <begin position="372"/>
        <end position="382"/>
    </location>
</feature>
<name>A0A1X0P838_9TRYP</name>
<organism evidence="2 3">
    <name type="scientific">Trypanosoma theileri</name>
    <dbReference type="NCBI Taxonomy" id="67003"/>
    <lineage>
        <taxon>Eukaryota</taxon>
        <taxon>Discoba</taxon>
        <taxon>Euglenozoa</taxon>
        <taxon>Kinetoplastea</taxon>
        <taxon>Metakinetoplastina</taxon>
        <taxon>Trypanosomatida</taxon>
        <taxon>Trypanosomatidae</taxon>
        <taxon>Trypanosoma</taxon>
    </lineage>
</organism>
<gene>
    <name evidence="2" type="ORF">TM35_000023270</name>
</gene>
<proteinExistence type="predicted"/>
<feature type="compositionally biased region" description="Basic and acidic residues" evidence="1">
    <location>
        <begin position="18"/>
        <end position="29"/>
    </location>
</feature>
<dbReference type="Proteomes" id="UP000192257">
    <property type="component" value="Unassembled WGS sequence"/>
</dbReference>
<dbReference type="OrthoDB" id="8062037at2759"/>
<evidence type="ECO:0000313" key="3">
    <source>
        <dbReference type="Proteomes" id="UP000192257"/>
    </source>
</evidence>
<evidence type="ECO:0000313" key="2">
    <source>
        <dbReference type="EMBL" id="ORC93001.1"/>
    </source>
</evidence>
<dbReference type="RefSeq" id="XP_028887067.1">
    <property type="nucleotide sequence ID" value="XM_029021645.1"/>
</dbReference>